<dbReference type="Gene3D" id="3.30.830.10">
    <property type="entry name" value="Metalloenzyme, LuxS/M16 peptidase-like"/>
    <property type="match status" value="2"/>
</dbReference>
<evidence type="ECO:0000259" key="8">
    <source>
        <dbReference type="Pfam" id="PF05193"/>
    </source>
</evidence>
<keyword evidence="2" id="KW-0645">Protease</keyword>
<proteinExistence type="inferred from homology"/>
<dbReference type="InterPro" id="IPR011765">
    <property type="entry name" value="Pept_M16_N"/>
</dbReference>
<organism evidence="9">
    <name type="scientific">marine metagenome</name>
    <dbReference type="NCBI Taxonomy" id="408172"/>
    <lineage>
        <taxon>unclassified sequences</taxon>
        <taxon>metagenomes</taxon>
        <taxon>ecological metagenomes</taxon>
    </lineage>
</organism>
<keyword evidence="6" id="KW-0482">Metalloprotease</keyword>
<keyword evidence="4" id="KW-0378">Hydrolase</keyword>
<feature type="non-terminal residue" evidence="9">
    <location>
        <position position="277"/>
    </location>
</feature>
<dbReference type="PROSITE" id="PS00143">
    <property type="entry name" value="INSULINASE"/>
    <property type="match status" value="1"/>
</dbReference>
<evidence type="ECO:0000313" key="9">
    <source>
        <dbReference type="EMBL" id="SVC05538.1"/>
    </source>
</evidence>
<reference evidence="9" key="1">
    <citation type="submission" date="2018-05" db="EMBL/GenBank/DDBJ databases">
        <authorList>
            <person name="Lanie J.A."/>
            <person name="Ng W.-L."/>
            <person name="Kazmierczak K.M."/>
            <person name="Andrzejewski T.M."/>
            <person name="Davidsen T.M."/>
            <person name="Wayne K.J."/>
            <person name="Tettelin H."/>
            <person name="Glass J.I."/>
            <person name="Rusch D."/>
            <person name="Podicherti R."/>
            <person name="Tsui H.-C.T."/>
            <person name="Winkler M.E."/>
        </authorList>
    </citation>
    <scope>NUCLEOTIDE SEQUENCE</scope>
</reference>
<dbReference type="InterPro" id="IPR001431">
    <property type="entry name" value="Pept_M16_Zn_BS"/>
</dbReference>
<evidence type="ECO:0000256" key="5">
    <source>
        <dbReference type="ARBA" id="ARBA00022833"/>
    </source>
</evidence>
<feature type="domain" description="Peptidase M16 C-terminal" evidence="8">
    <location>
        <begin position="182"/>
        <end position="276"/>
    </location>
</feature>
<name>A0A382J152_9ZZZZ</name>
<dbReference type="SUPFAM" id="SSF63411">
    <property type="entry name" value="LuxS/MPP-like metallohydrolase"/>
    <property type="match status" value="1"/>
</dbReference>
<dbReference type="InterPro" id="IPR007863">
    <property type="entry name" value="Peptidase_M16_C"/>
</dbReference>
<dbReference type="GO" id="GO:0004222">
    <property type="term" value="F:metalloendopeptidase activity"/>
    <property type="evidence" value="ECO:0007669"/>
    <property type="project" value="InterPro"/>
</dbReference>
<evidence type="ECO:0000259" key="7">
    <source>
        <dbReference type="Pfam" id="PF00675"/>
    </source>
</evidence>
<protein>
    <recommendedName>
        <fullName evidence="10">Peptidase M16 N-terminal domain-containing protein</fullName>
    </recommendedName>
</protein>
<keyword evidence="5" id="KW-0862">Zinc</keyword>
<dbReference type="InterPro" id="IPR050626">
    <property type="entry name" value="Peptidase_M16"/>
</dbReference>
<dbReference type="PANTHER" id="PTHR43690:SF17">
    <property type="entry name" value="PROTEIN YHJJ"/>
    <property type="match status" value="1"/>
</dbReference>
<dbReference type="Pfam" id="PF00675">
    <property type="entry name" value="Peptidase_M16"/>
    <property type="match status" value="1"/>
</dbReference>
<keyword evidence="3" id="KW-0479">Metal-binding</keyword>
<accession>A0A382J152</accession>
<dbReference type="GO" id="GO:0006508">
    <property type="term" value="P:proteolysis"/>
    <property type="evidence" value="ECO:0007669"/>
    <property type="project" value="UniProtKB-KW"/>
</dbReference>
<comment type="similarity">
    <text evidence="1">Belongs to the peptidase M16 family.</text>
</comment>
<dbReference type="InterPro" id="IPR011249">
    <property type="entry name" value="Metalloenz_LuxS/M16"/>
</dbReference>
<sequence length="277" mass="31867">MNKMFNQVKKSGGITEYQHKKNALTVLLLENHNAPVITFMVTYRVGSRNEAIGHTGSTHLLEHLMFKGSEQFNKESGTAIWNVLQDVGAMINATTWFDRTNYFELLPKEHLLQAVKIEADRMRSAFIRDEDRKSEMTVVRNEFERGENDPWEGLDKNIWATAYQAHPYHHSTIGWRSDIENVSTERLKDFYNTFYWPNNATVTVIGDFDKASILILLDQKFGSISKSPHTIPEMYTTEPVQEGPRRIIVKRAGEMPIIGIAHKIPEGRNKDIYALQI</sequence>
<evidence type="ECO:0008006" key="10">
    <source>
        <dbReference type="Google" id="ProtNLM"/>
    </source>
</evidence>
<dbReference type="AlphaFoldDB" id="A0A382J152"/>
<evidence type="ECO:0000256" key="6">
    <source>
        <dbReference type="ARBA" id="ARBA00023049"/>
    </source>
</evidence>
<evidence type="ECO:0000256" key="2">
    <source>
        <dbReference type="ARBA" id="ARBA00022670"/>
    </source>
</evidence>
<dbReference type="GO" id="GO:0046872">
    <property type="term" value="F:metal ion binding"/>
    <property type="evidence" value="ECO:0007669"/>
    <property type="project" value="UniProtKB-KW"/>
</dbReference>
<evidence type="ECO:0000256" key="1">
    <source>
        <dbReference type="ARBA" id="ARBA00007261"/>
    </source>
</evidence>
<dbReference type="PANTHER" id="PTHR43690">
    <property type="entry name" value="NARDILYSIN"/>
    <property type="match status" value="1"/>
</dbReference>
<dbReference type="EMBL" id="UINC01070974">
    <property type="protein sequence ID" value="SVC05538.1"/>
    <property type="molecule type" value="Genomic_DNA"/>
</dbReference>
<dbReference type="Pfam" id="PF05193">
    <property type="entry name" value="Peptidase_M16_C"/>
    <property type="match status" value="1"/>
</dbReference>
<gene>
    <name evidence="9" type="ORF">METZ01_LOCUS258392</name>
</gene>
<evidence type="ECO:0000256" key="4">
    <source>
        <dbReference type="ARBA" id="ARBA00022801"/>
    </source>
</evidence>
<evidence type="ECO:0000256" key="3">
    <source>
        <dbReference type="ARBA" id="ARBA00022723"/>
    </source>
</evidence>
<feature type="domain" description="Peptidase M16 N-terminal" evidence="7">
    <location>
        <begin position="26"/>
        <end position="173"/>
    </location>
</feature>